<dbReference type="InterPro" id="IPR047057">
    <property type="entry name" value="MerR_fam"/>
</dbReference>
<dbReference type="Pfam" id="PF00376">
    <property type="entry name" value="MerR"/>
    <property type="match status" value="1"/>
</dbReference>
<dbReference type="AlphaFoldDB" id="A0A0N0E872"/>
<feature type="domain" description="HTH merR-type" evidence="8">
    <location>
        <begin position="4"/>
        <end position="72"/>
    </location>
</feature>
<protein>
    <submittedName>
        <fullName evidence="9">Transcriptional regulator</fullName>
    </submittedName>
</protein>
<dbReference type="EMBL" id="JXMU01000005">
    <property type="protein sequence ID" value="KPB02005.1"/>
    <property type="molecule type" value="Genomic_DNA"/>
</dbReference>
<dbReference type="GO" id="GO:0006979">
    <property type="term" value="P:response to oxidative stress"/>
    <property type="evidence" value="ECO:0007669"/>
    <property type="project" value="InterPro"/>
</dbReference>
<keyword evidence="1" id="KW-0001">2Fe-2S</keyword>
<organism evidence="9 10">
    <name type="scientific">Ahrensia marina</name>
    <dbReference type="NCBI Taxonomy" id="1514904"/>
    <lineage>
        <taxon>Bacteria</taxon>
        <taxon>Pseudomonadati</taxon>
        <taxon>Pseudomonadota</taxon>
        <taxon>Alphaproteobacteria</taxon>
        <taxon>Hyphomicrobiales</taxon>
        <taxon>Ahrensiaceae</taxon>
        <taxon>Ahrensia</taxon>
    </lineage>
</organism>
<keyword evidence="6" id="KW-0238">DNA-binding</keyword>
<dbReference type="InterPro" id="IPR010211">
    <property type="entry name" value="Redox-sen_tscrpt-act_SoxR"/>
</dbReference>
<dbReference type="Proteomes" id="UP000038011">
    <property type="component" value="Unassembled WGS sequence"/>
</dbReference>
<sequence>METTLSIQQTARRSGLAASALRYYEQQGLITSERKNSGHRRFPRHVLRRLAFIVFAQRLGMRLEEIKQELDKLPTDHVPTGEDWEKLSEKWVERVEAQIAQLEQLRTGLTGCIGCGCLSLKDCKVINAGDRFAKEGAGPRGWILDADADS</sequence>
<keyword evidence="10" id="KW-1185">Reference proteome</keyword>
<dbReference type="Pfam" id="PF09278">
    <property type="entry name" value="MerR-DNA-bind"/>
    <property type="match status" value="1"/>
</dbReference>
<evidence type="ECO:0000256" key="6">
    <source>
        <dbReference type="ARBA" id="ARBA00023125"/>
    </source>
</evidence>
<keyword evidence="3" id="KW-0408">Iron</keyword>
<dbReference type="GO" id="GO:0003700">
    <property type="term" value="F:DNA-binding transcription factor activity"/>
    <property type="evidence" value="ECO:0007669"/>
    <property type="project" value="InterPro"/>
</dbReference>
<dbReference type="STRING" id="1514904.SU32_04330"/>
<dbReference type="Gene3D" id="1.10.1660.10">
    <property type="match status" value="1"/>
</dbReference>
<dbReference type="InterPro" id="IPR000551">
    <property type="entry name" value="MerR-type_HTH_dom"/>
</dbReference>
<dbReference type="GO" id="GO:0003677">
    <property type="term" value="F:DNA binding"/>
    <property type="evidence" value="ECO:0007669"/>
    <property type="project" value="UniProtKB-KW"/>
</dbReference>
<proteinExistence type="predicted"/>
<evidence type="ECO:0000256" key="7">
    <source>
        <dbReference type="ARBA" id="ARBA00023163"/>
    </source>
</evidence>
<evidence type="ECO:0000313" key="9">
    <source>
        <dbReference type="EMBL" id="KPB02005.1"/>
    </source>
</evidence>
<dbReference type="PATRIC" id="fig|1514904.3.peg.2854"/>
<keyword evidence="2" id="KW-0479">Metal-binding</keyword>
<evidence type="ECO:0000256" key="4">
    <source>
        <dbReference type="ARBA" id="ARBA00023014"/>
    </source>
</evidence>
<dbReference type="SUPFAM" id="SSF46955">
    <property type="entry name" value="Putative DNA-binding domain"/>
    <property type="match status" value="1"/>
</dbReference>
<dbReference type="GO" id="GO:0046872">
    <property type="term" value="F:metal ion binding"/>
    <property type="evidence" value="ECO:0007669"/>
    <property type="project" value="UniProtKB-KW"/>
</dbReference>
<dbReference type="InterPro" id="IPR015358">
    <property type="entry name" value="Tscrpt_reg_MerR_DNA-bd"/>
</dbReference>
<dbReference type="NCBIfam" id="TIGR01950">
    <property type="entry name" value="SoxR"/>
    <property type="match status" value="1"/>
</dbReference>
<dbReference type="PRINTS" id="PR00040">
    <property type="entry name" value="HTHMERR"/>
</dbReference>
<dbReference type="CDD" id="cd01110">
    <property type="entry name" value="HTH_SoxR"/>
    <property type="match status" value="1"/>
</dbReference>
<keyword evidence="4" id="KW-0411">Iron-sulfur</keyword>
<keyword evidence="5" id="KW-0805">Transcription regulation</keyword>
<dbReference type="PANTHER" id="PTHR30204">
    <property type="entry name" value="REDOX-CYCLING DRUG-SENSING TRANSCRIPTIONAL ACTIVATOR SOXR"/>
    <property type="match status" value="1"/>
</dbReference>
<evidence type="ECO:0000256" key="2">
    <source>
        <dbReference type="ARBA" id="ARBA00022723"/>
    </source>
</evidence>
<accession>A0A0N0E872</accession>
<keyword evidence="7" id="KW-0804">Transcription</keyword>
<dbReference type="OrthoDB" id="9802944at2"/>
<evidence type="ECO:0000259" key="8">
    <source>
        <dbReference type="PROSITE" id="PS50937"/>
    </source>
</evidence>
<evidence type="ECO:0000256" key="5">
    <source>
        <dbReference type="ARBA" id="ARBA00023015"/>
    </source>
</evidence>
<reference evidence="9 10" key="1">
    <citation type="submission" date="2015-01" db="EMBL/GenBank/DDBJ databases">
        <title>Ahrensia donghaiensis sp. nov., a novel dimethylsulphoniopropionate-cleavage bacterium isolated from seawater and emended descriptions of the genus Ahrensia and Ahrensia kielensis.</title>
        <authorList>
            <person name="Liu J."/>
        </authorList>
    </citation>
    <scope>NUCLEOTIDE SEQUENCE [LARGE SCALE GENOMIC DNA]</scope>
    <source>
        <strain evidence="9 10">LZD062</strain>
    </source>
</reference>
<name>A0A0N0E872_9HYPH</name>
<evidence type="ECO:0000256" key="3">
    <source>
        <dbReference type="ARBA" id="ARBA00023004"/>
    </source>
</evidence>
<evidence type="ECO:0000313" key="10">
    <source>
        <dbReference type="Proteomes" id="UP000038011"/>
    </source>
</evidence>
<dbReference type="PANTHER" id="PTHR30204:SF0">
    <property type="entry name" value="REDOX-SENSITIVE TRANSCRIPTIONAL ACTIVATOR SOXR"/>
    <property type="match status" value="1"/>
</dbReference>
<comment type="caution">
    <text evidence="9">The sequence shown here is derived from an EMBL/GenBank/DDBJ whole genome shotgun (WGS) entry which is preliminary data.</text>
</comment>
<dbReference type="RefSeq" id="WP_053998125.1">
    <property type="nucleotide sequence ID" value="NZ_JXMU01000005.1"/>
</dbReference>
<dbReference type="PROSITE" id="PS50937">
    <property type="entry name" value="HTH_MERR_2"/>
    <property type="match status" value="1"/>
</dbReference>
<evidence type="ECO:0000256" key="1">
    <source>
        <dbReference type="ARBA" id="ARBA00022714"/>
    </source>
</evidence>
<gene>
    <name evidence="9" type="ORF">SU32_04330</name>
</gene>
<dbReference type="SMART" id="SM00422">
    <property type="entry name" value="HTH_MERR"/>
    <property type="match status" value="1"/>
</dbReference>
<dbReference type="GO" id="GO:0051537">
    <property type="term" value="F:2 iron, 2 sulfur cluster binding"/>
    <property type="evidence" value="ECO:0007669"/>
    <property type="project" value="UniProtKB-KW"/>
</dbReference>
<dbReference type="InterPro" id="IPR009061">
    <property type="entry name" value="DNA-bd_dom_put_sf"/>
</dbReference>